<evidence type="ECO:0000256" key="4">
    <source>
        <dbReference type="ARBA" id="ARBA00040716"/>
    </source>
</evidence>
<dbReference type="RefSeq" id="XP_019724779.1">
    <property type="nucleotide sequence ID" value="XM_019869220.1"/>
</dbReference>
<keyword evidence="8" id="KW-1185">Reference proteome</keyword>
<dbReference type="GO" id="GO:0004066">
    <property type="term" value="F:asparagine synthase (glutamine-hydrolyzing) activity"/>
    <property type="evidence" value="ECO:0007669"/>
    <property type="project" value="InterPro"/>
</dbReference>
<dbReference type="InterPro" id="IPR014729">
    <property type="entry name" value="Rossmann-like_a/b/a_fold"/>
</dbReference>
<dbReference type="GeneTree" id="ENSGT00390000012446"/>
<dbReference type="OrthoDB" id="10252281at2759"/>
<accession>A0A3Q2Y8Y0</accession>
<evidence type="ECO:0000256" key="3">
    <source>
        <dbReference type="ARBA" id="ARBA00022962"/>
    </source>
</evidence>
<dbReference type="KEGG" id="hcq:109515436"/>
<feature type="compositionally biased region" description="Polar residues" evidence="5">
    <location>
        <begin position="241"/>
        <end position="252"/>
    </location>
</feature>
<dbReference type="RefSeq" id="XP_019724788.1">
    <property type="nucleotide sequence ID" value="XM_019869229.1"/>
</dbReference>
<keyword evidence="2" id="KW-0061">Asparagine biosynthesis</keyword>
<name>A0A3Q2Y8Y0_HIPCM</name>
<dbReference type="Ensembl" id="ENSHCOT00000027574.1">
    <property type="protein sequence ID" value="ENSHCOP00000014136.1"/>
    <property type="gene ID" value="ENSHCOG00000017413.1"/>
</dbReference>
<evidence type="ECO:0000313" key="8">
    <source>
        <dbReference type="Proteomes" id="UP000264820"/>
    </source>
</evidence>
<evidence type="ECO:0000256" key="5">
    <source>
        <dbReference type="SAM" id="MobiDB-lite"/>
    </source>
</evidence>
<sequence>MNWVSVLPLESVRPAEEQQHIVLSGQRTDLEFMQEEAGQPDEGVARPVKLSNPATMCGIFCLVSPASSRFTWDKGIYEHLKRRGPDSSEDFIVSGSDPPYRCLFSAHVLHMRGLLTTQPLRDPAGNVLVWNGEVFGGLQVLPPENDTAVVLRHLSSCSDPSDILSVLSTVRGPWGFAYYQKSQDCLWFGRDYFGRRSLLWKYDQTLKALTLSSVGASPCEPGHSDSFRSQQFGTSGSGQSNACGPTQSSPRNPGSCVWQEVPAAGVYRIDLKSVVESGSPTIELYPWSQGGDDRVSACLETTQLPGPGSCIILKNPPDLLRSPVNPLNTTLNEQREREPIGEDPEELLDKIKKDQAVKGLIDVLSEAVRRRVQSLPNESQVGDHSSIGILFSGGIDSMMLAILAHRHVPDCQSIDLINVAFRQREAQKASAKKQKASKSQSETQTCNPFDVPDRITGKSGLKELQALAPERRWNFVEVDVTQEELQQARRQRISHLVHPLDTVLDDSIGCAVWFAARGKGFLGRDRDRVGFMSSAKVILTGIGADEQLAGYARHRVRFKTSGYQGLVQEIAMELGRISSRNLGRDDRVIADHGKEARFPYLDESVVSYLNSLPMRDKADLTLPRGVGEKLLLRLAARRLGLGPSAVLPKRAMQFGSRIAKMENGREKASDRCGRLLAE</sequence>
<dbReference type="GO" id="GO:0006529">
    <property type="term" value="P:asparagine biosynthetic process"/>
    <property type="evidence" value="ECO:0007669"/>
    <property type="project" value="UniProtKB-KW"/>
</dbReference>
<feature type="compositionally biased region" description="Low complexity" evidence="5">
    <location>
        <begin position="227"/>
        <end position="240"/>
    </location>
</feature>
<dbReference type="InterPro" id="IPR029055">
    <property type="entry name" value="Ntn_hydrolases_N"/>
</dbReference>
<organism evidence="7 8">
    <name type="scientific">Hippocampus comes</name>
    <name type="common">Tiger tail seahorse</name>
    <dbReference type="NCBI Taxonomy" id="109280"/>
    <lineage>
        <taxon>Eukaryota</taxon>
        <taxon>Metazoa</taxon>
        <taxon>Chordata</taxon>
        <taxon>Craniata</taxon>
        <taxon>Vertebrata</taxon>
        <taxon>Euteleostomi</taxon>
        <taxon>Actinopterygii</taxon>
        <taxon>Neopterygii</taxon>
        <taxon>Teleostei</taxon>
        <taxon>Neoteleostei</taxon>
        <taxon>Acanthomorphata</taxon>
        <taxon>Syngnathiaria</taxon>
        <taxon>Syngnathiformes</taxon>
        <taxon>Syngnathoidei</taxon>
        <taxon>Syngnathidae</taxon>
        <taxon>Hippocampus</taxon>
    </lineage>
</organism>
<feature type="region of interest" description="Disordered" evidence="5">
    <location>
        <begin position="221"/>
        <end position="255"/>
    </location>
</feature>
<dbReference type="STRING" id="109280.ENSHCOP00000014136"/>
<evidence type="ECO:0000256" key="2">
    <source>
        <dbReference type="ARBA" id="ARBA00022888"/>
    </source>
</evidence>
<dbReference type="Gene3D" id="3.60.20.10">
    <property type="entry name" value="Glutamine Phosphoribosylpyrophosphate, subunit 1, domain 1"/>
    <property type="match status" value="1"/>
</dbReference>
<dbReference type="GeneID" id="109515436"/>
<feature type="region of interest" description="Disordered" evidence="5">
    <location>
        <begin position="430"/>
        <end position="452"/>
    </location>
</feature>
<proteinExistence type="predicted"/>
<dbReference type="OMA" id="SVYESCP"/>
<reference evidence="7" key="1">
    <citation type="submission" date="2025-08" db="UniProtKB">
        <authorList>
            <consortium name="Ensembl"/>
        </authorList>
    </citation>
    <scope>IDENTIFICATION</scope>
</reference>
<evidence type="ECO:0000313" key="7">
    <source>
        <dbReference type="Ensembl" id="ENSHCOP00000014136.1"/>
    </source>
</evidence>
<dbReference type="CTD" id="54529"/>
<dbReference type="Pfam" id="PF00733">
    <property type="entry name" value="Asn_synthase"/>
    <property type="match status" value="1"/>
</dbReference>
<dbReference type="InterPro" id="IPR051857">
    <property type="entry name" value="Asn_synthetase_domain"/>
</dbReference>
<dbReference type="SUPFAM" id="SSF52402">
    <property type="entry name" value="Adenine nucleotide alpha hydrolases-like"/>
    <property type="match status" value="1"/>
</dbReference>
<protein>
    <recommendedName>
        <fullName evidence="4">Asparagine synthetase domain-containing protein 1</fullName>
    </recommendedName>
</protein>
<reference evidence="7" key="2">
    <citation type="submission" date="2025-09" db="UniProtKB">
        <authorList>
            <consortium name="Ensembl"/>
        </authorList>
    </citation>
    <scope>IDENTIFICATION</scope>
</reference>
<evidence type="ECO:0000256" key="1">
    <source>
        <dbReference type="ARBA" id="ARBA00022605"/>
    </source>
</evidence>
<dbReference type="CDD" id="cd01991">
    <property type="entry name" value="Asn_synthase_B_C"/>
    <property type="match status" value="1"/>
</dbReference>
<keyword evidence="3" id="KW-0315">Glutamine amidotransferase</keyword>
<dbReference type="CDD" id="cd03766">
    <property type="entry name" value="Gn_AT_II_novel"/>
    <property type="match status" value="1"/>
</dbReference>
<dbReference type="Proteomes" id="UP000264820">
    <property type="component" value="Unplaced"/>
</dbReference>
<evidence type="ECO:0000259" key="6">
    <source>
        <dbReference type="Pfam" id="PF00733"/>
    </source>
</evidence>
<feature type="domain" description="Asparagine synthetase" evidence="6">
    <location>
        <begin position="562"/>
        <end position="661"/>
    </location>
</feature>
<dbReference type="InterPro" id="IPR001962">
    <property type="entry name" value="Asn_synthase"/>
</dbReference>
<dbReference type="Gene3D" id="3.40.50.620">
    <property type="entry name" value="HUPs"/>
    <property type="match status" value="1"/>
</dbReference>
<dbReference type="SUPFAM" id="SSF56235">
    <property type="entry name" value="N-terminal nucleophile aminohydrolases (Ntn hydrolases)"/>
    <property type="match status" value="1"/>
</dbReference>
<dbReference type="PANTHER" id="PTHR45937">
    <property type="entry name" value="ASPARAGINE SYNTHETASE DOMAIN-CONTAINING PROTEIN 1"/>
    <property type="match status" value="1"/>
</dbReference>
<dbReference type="AlphaFoldDB" id="A0A3Q2Y8Y0"/>
<keyword evidence="1" id="KW-0028">Amino-acid biosynthesis</keyword>
<dbReference type="PANTHER" id="PTHR45937:SF1">
    <property type="entry name" value="ASPARAGINE SYNTHETASE DOMAIN-CONTAINING PROTEIN 1"/>
    <property type="match status" value="1"/>
</dbReference>